<evidence type="ECO:0000313" key="3">
    <source>
        <dbReference type="Proteomes" id="UP000004061"/>
    </source>
</evidence>
<dbReference type="InterPro" id="IPR027417">
    <property type="entry name" value="P-loop_NTPase"/>
</dbReference>
<dbReference type="GO" id="GO:0005524">
    <property type="term" value="F:ATP binding"/>
    <property type="evidence" value="ECO:0007669"/>
    <property type="project" value="InterPro"/>
</dbReference>
<dbReference type="Proteomes" id="UP000004061">
    <property type="component" value="Unassembled WGS sequence"/>
</dbReference>
<reference evidence="2 3" key="1">
    <citation type="journal article" date="2011" name="Appl. Environ. Microbiol.">
        <title>Contribution of a Sodium Ion Gradient to Energy Conservation during Fermentation in the Cyanobacterium Arthrospira (Spirulina) maxima CS-328.</title>
        <authorList>
            <person name="Carrieri D."/>
            <person name="Ananyev G."/>
            <person name="Lenz O."/>
            <person name="Bryant D.A."/>
            <person name="Dismukes G.C."/>
        </authorList>
    </citation>
    <scope>NUCLEOTIDE SEQUENCE [LARGE SCALE GENOMIC DNA]</scope>
    <source>
        <strain evidence="2 3">CS-328</strain>
    </source>
</reference>
<protein>
    <recommendedName>
        <fullName evidence="1">NERD domain-containing protein</fullName>
    </recommendedName>
</protein>
<comment type="caution">
    <text evidence="2">The sequence shown here is derived from an EMBL/GenBank/DDBJ whole genome shotgun (WGS) entry which is preliminary data.</text>
</comment>
<dbReference type="GO" id="GO:0033202">
    <property type="term" value="C:DNA helicase complex"/>
    <property type="evidence" value="ECO:0007669"/>
    <property type="project" value="TreeGrafter"/>
</dbReference>
<dbReference type="InterPro" id="IPR000212">
    <property type="entry name" value="DNA_helicase_UvrD/REP"/>
</dbReference>
<dbReference type="SUPFAM" id="SSF52540">
    <property type="entry name" value="P-loop containing nucleoside triphosphate hydrolases"/>
    <property type="match status" value="1"/>
</dbReference>
<proteinExistence type="predicted"/>
<dbReference type="RefSeq" id="WP_006669444.1">
    <property type="nucleotide sequence ID" value="NZ_ABYK01000020.1"/>
</dbReference>
<dbReference type="PANTHER" id="PTHR11070">
    <property type="entry name" value="UVRD / RECB / PCRA DNA HELICASE FAMILY MEMBER"/>
    <property type="match status" value="1"/>
</dbReference>
<dbReference type="GO" id="GO:0043138">
    <property type="term" value="F:3'-5' DNA helicase activity"/>
    <property type="evidence" value="ECO:0007669"/>
    <property type="project" value="TreeGrafter"/>
</dbReference>
<dbReference type="EMBL" id="ABYK01000020">
    <property type="protein sequence ID" value="EDZ94306.1"/>
    <property type="molecule type" value="Genomic_DNA"/>
</dbReference>
<dbReference type="AlphaFoldDB" id="B5W259"/>
<dbReference type="Gene3D" id="3.40.50.300">
    <property type="entry name" value="P-loop containing nucleotide triphosphate hydrolases"/>
    <property type="match status" value="2"/>
</dbReference>
<dbReference type="GO" id="GO:0005829">
    <property type="term" value="C:cytosol"/>
    <property type="evidence" value="ECO:0007669"/>
    <property type="project" value="TreeGrafter"/>
</dbReference>
<keyword evidence="3" id="KW-1185">Reference proteome</keyword>
<dbReference type="Pfam" id="PF08378">
    <property type="entry name" value="NERD"/>
    <property type="match status" value="1"/>
</dbReference>
<dbReference type="GO" id="GO:0000725">
    <property type="term" value="P:recombinational repair"/>
    <property type="evidence" value="ECO:0007669"/>
    <property type="project" value="TreeGrafter"/>
</dbReference>
<gene>
    <name evidence="2" type="ORF">AmaxDRAFT_2854</name>
</gene>
<dbReference type="InterPro" id="IPR011528">
    <property type="entry name" value="NERD"/>
</dbReference>
<evidence type="ECO:0000313" key="2">
    <source>
        <dbReference type="EMBL" id="EDZ94306.1"/>
    </source>
</evidence>
<dbReference type="PANTHER" id="PTHR11070:SF2">
    <property type="entry name" value="ATP-DEPENDENT DNA HELICASE SRS2"/>
    <property type="match status" value="1"/>
</dbReference>
<feature type="domain" description="NERD" evidence="1">
    <location>
        <begin position="17"/>
        <end position="127"/>
    </location>
</feature>
<sequence>MEFHPYEPIDNNSAQNQLWNWLKRAFSSDPGEAYYRYPIFSRTGNLMREPDFLILHQLTGLWILECQGLSINNIESIEGYEWKMKNWHSHIETPVSQAEDQMFAIQNKLNVRRETRGKLRFHFRVVLPNVNQEEWKKRGFNYLVSHPGVVLLKEDLTPTAISRYFQKIAEAQKQPQYGEDEWENIYAVLGGTLPSKPARSIPSNTPKESPVFAIHEVESKLKVLDSTQKKIAFEIPEGPQRLRGLAGTGKTVLLAKRLAKMHIRHPEWDIALVFFTRSLYDQMIELADLYHREMHPDQAEINWKKVKILHAWGGKYRDGFYYRLAKKCGVTPRDLNSALREVKKLGKSEAVTEVFDFICTELQNKADSIPVLYDCLLIDEGQDLPPSFYQLALQTLSVPQRIYWAYDEAQGIGSLIIPTSEQMFGRDANGKLLVDVSGSYPGGILKTHKMKRCYRTPRQLLMTAHALNMGLFRPGGALQGVTNQKNWQDLGYEVIGGDFSDASVAAGKMVTITRTLTESPHPVDSGSFKTIDSVGSLLSVKTFSAEQEEQQWIAKQVKADLDAGFNPWDIIVVALSGNYEKQYLQDMKTALQHGGVPSAIAGVDTDVDYRRAPDIFRKAGCVTVSGIARAKGNEAWKVYACRFQYATEPMSWKNETELHKRNEAFVALTRSRVWCVVTGLDSAIFDELKTAINQYPNFSFRAFNQRSLKRKQGDDE</sequence>
<dbReference type="GO" id="GO:0003677">
    <property type="term" value="F:DNA binding"/>
    <property type="evidence" value="ECO:0007669"/>
    <property type="project" value="InterPro"/>
</dbReference>
<organism evidence="2 3">
    <name type="scientific">Limnospira maxima CS-328</name>
    <dbReference type="NCBI Taxonomy" id="513049"/>
    <lineage>
        <taxon>Bacteria</taxon>
        <taxon>Bacillati</taxon>
        <taxon>Cyanobacteriota</taxon>
        <taxon>Cyanophyceae</taxon>
        <taxon>Oscillatoriophycideae</taxon>
        <taxon>Oscillatoriales</taxon>
        <taxon>Sirenicapillariaceae</taxon>
        <taxon>Limnospira</taxon>
    </lineage>
</organism>
<name>B5W259_LIMMA</name>
<evidence type="ECO:0000259" key="1">
    <source>
        <dbReference type="Pfam" id="PF08378"/>
    </source>
</evidence>
<accession>B5W259</accession>